<evidence type="ECO:0000259" key="1">
    <source>
        <dbReference type="Pfam" id="PF10119"/>
    </source>
</evidence>
<dbReference type="RefSeq" id="WP_054579982.1">
    <property type="nucleotide sequence ID" value="NZ_CP012808.1"/>
</dbReference>
<dbReference type="GO" id="GO:0032259">
    <property type="term" value="P:methylation"/>
    <property type="evidence" value="ECO:0007669"/>
    <property type="project" value="UniProtKB-KW"/>
</dbReference>
<proteinExistence type="predicted"/>
<sequence>MKKQNGYVLDAPYPIFFYKEMQPLWLNTVLKFSGFNTIDIDKKFSYLELGCATGINLLVCAILNPHGQFIGVDFNQQHIEKAKGLAAYLEIENIEFIHGDFQTFLETNQNQFDFIVNHGTFTWVSAQEQDYILQIVAKFLKNLGVFYLHYMCYPGSSALQPIQKLLHLVDQQNNESSLKNIEIGKTLFSALHQAGTFVDHPQIEAIIKSLENSNSYLVHEFLTDYWQPLYSVDLHQKVFSATQMNYIGSANPVENVESLSIPRNMQQIVQNQQAPELKEYLKDLARNSKQRVDIFQKKPEALTSTEHVHEIGNLKFKLLPHVPKNSAITFHTNIGEIKAPKEIISEVFGLFVKNEAYFYDLLKLNYFKQNPMFLIETIFLLMNEHYLQPVGTKSKLVDAKIIQKFNHKMQEEGSRLKMLDNTIMHF</sequence>
<feature type="domain" description="Methyltransferase regulatory" evidence="1">
    <location>
        <begin position="214"/>
        <end position="295"/>
    </location>
</feature>
<keyword evidence="3" id="KW-0808">Transferase</keyword>
<keyword evidence="3" id="KW-0489">Methyltransferase</keyword>
<evidence type="ECO:0000313" key="3">
    <source>
        <dbReference type="EMBL" id="ALH94064.1"/>
    </source>
</evidence>
<accession>A0A0N9VL42</accession>
<dbReference type="STRING" id="1324350.AOY20_00090"/>
<dbReference type="Pfam" id="PF10119">
    <property type="entry name" value="MethyTransf_Reg"/>
    <property type="match status" value="1"/>
</dbReference>
<dbReference type="GO" id="GO:0008168">
    <property type="term" value="F:methyltransferase activity"/>
    <property type="evidence" value="ECO:0007669"/>
    <property type="project" value="UniProtKB-KW"/>
</dbReference>
<dbReference type="Gene3D" id="3.40.50.150">
    <property type="entry name" value="Vaccinia Virus protein VP39"/>
    <property type="match status" value="1"/>
</dbReference>
<gene>
    <name evidence="3" type="ORF">AOY20_00090</name>
</gene>
<dbReference type="Pfam" id="PF13847">
    <property type="entry name" value="Methyltransf_31"/>
    <property type="match status" value="1"/>
</dbReference>
<dbReference type="InterPro" id="IPR029063">
    <property type="entry name" value="SAM-dependent_MTases_sf"/>
</dbReference>
<protein>
    <submittedName>
        <fullName evidence="3">SAM-dependent methyltransferase</fullName>
    </submittedName>
</protein>
<dbReference type="SUPFAM" id="SSF53335">
    <property type="entry name" value="S-adenosyl-L-methionine-dependent methyltransferases"/>
    <property type="match status" value="1"/>
</dbReference>
<dbReference type="AlphaFoldDB" id="A0A0N9VL42"/>
<keyword evidence="4" id="KW-1185">Reference proteome</keyword>
<dbReference type="InterPro" id="IPR018773">
    <property type="entry name" value="MeTrfase_reg_dom_prd"/>
</dbReference>
<dbReference type="EMBL" id="CP012808">
    <property type="protein sequence ID" value="ALH94064.1"/>
    <property type="molecule type" value="Genomic_DNA"/>
</dbReference>
<dbReference type="InterPro" id="IPR025714">
    <property type="entry name" value="Methyltranfer_dom"/>
</dbReference>
<dbReference type="CDD" id="cd02440">
    <property type="entry name" value="AdoMet_MTases"/>
    <property type="match status" value="1"/>
</dbReference>
<organism evidence="3 4">
    <name type="scientific">Acinetobacter equi</name>
    <dbReference type="NCBI Taxonomy" id="1324350"/>
    <lineage>
        <taxon>Bacteria</taxon>
        <taxon>Pseudomonadati</taxon>
        <taxon>Pseudomonadota</taxon>
        <taxon>Gammaproteobacteria</taxon>
        <taxon>Moraxellales</taxon>
        <taxon>Moraxellaceae</taxon>
        <taxon>Acinetobacter</taxon>
    </lineage>
</organism>
<dbReference type="PANTHER" id="PTHR43861:SF1">
    <property type="entry name" value="TRANS-ACONITATE 2-METHYLTRANSFERASE"/>
    <property type="match status" value="1"/>
</dbReference>
<feature type="domain" description="Methyltransferase" evidence="2">
    <location>
        <begin position="41"/>
        <end position="163"/>
    </location>
</feature>
<dbReference type="OrthoDB" id="323463at2"/>
<dbReference type="Proteomes" id="UP000064939">
    <property type="component" value="Chromosome"/>
</dbReference>
<dbReference type="PANTHER" id="PTHR43861">
    <property type="entry name" value="TRANS-ACONITATE 2-METHYLTRANSFERASE-RELATED"/>
    <property type="match status" value="1"/>
</dbReference>
<evidence type="ECO:0000259" key="2">
    <source>
        <dbReference type="Pfam" id="PF13847"/>
    </source>
</evidence>
<evidence type="ECO:0000313" key="4">
    <source>
        <dbReference type="Proteomes" id="UP000064939"/>
    </source>
</evidence>
<reference evidence="3 4" key="1">
    <citation type="journal article" date="2015" name="Int. J. Syst. Evol. Microbiol.">
        <title>Acinetobacter equi sp. nov. isolated from horse faeces.</title>
        <authorList>
            <person name="Poppel M.T."/>
            <person name="Skiebe E."/>
            <person name="Laue M."/>
            <person name="Bergmann H."/>
            <person name="Ebersberger I."/>
            <person name="Garn T."/>
            <person name="Fruth A."/>
            <person name="Baumgardt S."/>
            <person name="Busse H.J."/>
            <person name="Wilharm G."/>
        </authorList>
    </citation>
    <scope>NUCLEOTIDE SEQUENCE [LARGE SCALE GENOMIC DNA]</scope>
    <source>
        <strain evidence="3 4">114</strain>
    </source>
</reference>
<name>A0A0N9VL42_9GAMM</name>
<dbReference type="KEGG" id="aei:AOY20_00090"/>